<dbReference type="GO" id="GO:0005829">
    <property type="term" value="C:cytosol"/>
    <property type="evidence" value="ECO:0007669"/>
    <property type="project" value="TreeGrafter"/>
</dbReference>
<dbReference type="SUPFAM" id="SSF53167">
    <property type="entry name" value="Purine and uridine phosphorylases"/>
    <property type="match status" value="1"/>
</dbReference>
<organism evidence="5 6">
    <name type="scientific">Streptomyces sioyaensis</name>
    <dbReference type="NCBI Taxonomy" id="67364"/>
    <lineage>
        <taxon>Bacteria</taxon>
        <taxon>Bacillati</taxon>
        <taxon>Actinomycetota</taxon>
        <taxon>Actinomycetes</taxon>
        <taxon>Kitasatosporales</taxon>
        <taxon>Streptomycetaceae</taxon>
        <taxon>Streptomyces</taxon>
    </lineage>
</organism>
<feature type="binding site" evidence="3">
    <location>
        <position position="14"/>
    </location>
    <ligand>
        <name>phosphate</name>
        <dbReference type="ChEBI" id="CHEBI:43474"/>
    </ligand>
</feature>
<feature type="binding site" evidence="3">
    <location>
        <position position="185"/>
    </location>
    <ligand>
        <name>substrate</name>
    </ligand>
</feature>
<dbReference type="RefSeq" id="WP_129248963.1">
    <property type="nucleotide sequence ID" value="NZ_JABZEL010000008.1"/>
</dbReference>
<comment type="catalytic activity">
    <reaction evidence="3">
        <text>a purine D-ribonucleoside + phosphate = a purine nucleobase + alpha-D-ribose 1-phosphate</text>
        <dbReference type="Rhea" id="RHEA:19805"/>
        <dbReference type="ChEBI" id="CHEBI:26386"/>
        <dbReference type="ChEBI" id="CHEBI:43474"/>
        <dbReference type="ChEBI" id="CHEBI:57720"/>
        <dbReference type="ChEBI" id="CHEBI:142355"/>
        <dbReference type="EC" id="2.4.2.1"/>
    </reaction>
</comment>
<dbReference type="InterPro" id="IPR035994">
    <property type="entry name" value="Nucleoside_phosphorylase_sf"/>
</dbReference>
<feature type="binding site" evidence="3">
    <location>
        <position position="186"/>
    </location>
    <ligand>
        <name>phosphate</name>
        <dbReference type="ChEBI" id="CHEBI:43474"/>
    </ligand>
</feature>
<dbReference type="InterPro" id="IPR000845">
    <property type="entry name" value="Nucleoside_phosphorylase_d"/>
</dbReference>
<comment type="pathway">
    <text evidence="3">Purine metabolism; purine nucleoside salvage.</text>
</comment>
<dbReference type="AlphaFoldDB" id="A0A4Q1R1W6"/>
<comment type="function">
    <text evidence="3">Purine nucleoside phosphorylase involved in purine salvage.</text>
</comment>
<dbReference type="HAMAP" id="MF_01963">
    <property type="entry name" value="MTAP"/>
    <property type="match status" value="1"/>
</dbReference>
<keyword evidence="2 3" id="KW-0808">Transferase</keyword>
<dbReference type="GO" id="GO:0019509">
    <property type="term" value="P:L-methionine salvage from methylthioadenosine"/>
    <property type="evidence" value="ECO:0007669"/>
    <property type="project" value="TreeGrafter"/>
</dbReference>
<reference evidence="5 6" key="1">
    <citation type="submission" date="2019-01" db="EMBL/GenBank/DDBJ databases">
        <title>Draft genome sequences of the type strain Streptomyces sioyaensis DSM 40032 and its novel strain, TM32, a thermotolerant antibiotics-producing actinobacterium.</title>
        <authorList>
            <person name="Nakaew N."/>
            <person name="Lumyong S."/>
            <person name="Sloan W.T."/>
            <person name="Sungthong R."/>
        </authorList>
    </citation>
    <scope>NUCLEOTIDE SEQUENCE [LARGE SCALE GENOMIC DNA]</scope>
    <source>
        <strain evidence="5 6">DSM 40032</strain>
    </source>
</reference>
<feature type="binding site" evidence="3">
    <location>
        <begin position="54"/>
        <end position="55"/>
    </location>
    <ligand>
        <name>phosphate</name>
        <dbReference type="ChEBI" id="CHEBI:43474"/>
    </ligand>
</feature>
<keyword evidence="3" id="KW-0660">Purine salvage</keyword>
<comment type="caution">
    <text evidence="5">The sequence shown here is derived from an EMBL/GenBank/DDBJ whole genome shotgun (WGS) entry which is preliminary data.</text>
</comment>
<gene>
    <name evidence="5" type="ORF">EST54_19775</name>
</gene>
<evidence type="ECO:0000313" key="5">
    <source>
        <dbReference type="EMBL" id="RXS65129.1"/>
    </source>
</evidence>
<dbReference type="EC" id="2.4.2.1" evidence="3"/>
<name>A0A4Q1R1W6_9ACTN</name>
<dbReference type="NCBIfam" id="NF005876">
    <property type="entry name" value="PRK07823.1"/>
    <property type="match status" value="1"/>
</dbReference>
<dbReference type="CDD" id="cd09010">
    <property type="entry name" value="MTAP_SsMTAPII_like_MTIP"/>
    <property type="match status" value="1"/>
</dbReference>
<evidence type="ECO:0000313" key="6">
    <source>
        <dbReference type="Proteomes" id="UP000289482"/>
    </source>
</evidence>
<dbReference type="Pfam" id="PF01048">
    <property type="entry name" value="PNP_UDP_1"/>
    <property type="match status" value="1"/>
</dbReference>
<proteinExistence type="inferred from homology"/>
<dbReference type="NCBIfam" id="NF006599">
    <property type="entry name" value="PRK09136.1"/>
    <property type="match status" value="1"/>
</dbReference>
<keyword evidence="1 3" id="KW-0328">Glycosyltransferase</keyword>
<protein>
    <recommendedName>
        <fullName evidence="3">Purine nucleoside phosphorylase</fullName>
        <shortName evidence="3">PNP</shortName>
        <ecNumber evidence="3">2.4.2.1</ecNumber>
    </recommendedName>
</protein>
<comment type="similarity">
    <text evidence="3">Belongs to the PNP/MTAP phosphorylase family. MTAP subfamily.</text>
</comment>
<evidence type="ECO:0000259" key="4">
    <source>
        <dbReference type="Pfam" id="PF01048"/>
    </source>
</evidence>
<dbReference type="GeneID" id="95780163"/>
<comment type="subunit">
    <text evidence="3">Homohexamer. Dimer of a homotrimer.</text>
</comment>
<keyword evidence="6" id="KW-1185">Reference proteome</keyword>
<comment type="miscellaneous">
    <text evidence="3">Although this enzyme belongs to the family of MTA phosphorylases based on sequence homology, it lacks several conserved amino acids in the substrate binding pocket that confer specificity towards MTA.</text>
</comment>
<dbReference type="Proteomes" id="UP000289482">
    <property type="component" value="Unassembled WGS sequence"/>
</dbReference>
<dbReference type="PANTHER" id="PTHR42679:SF2">
    <property type="entry name" value="S-METHYL-5'-THIOADENOSINE PHOSPHORYLASE"/>
    <property type="match status" value="1"/>
</dbReference>
<dbReference type="InterPro" id="IPR010044">
    <property type="entry name" value="MTAP"/>
</dbReference>
<evidence type="ECO:0000256" key="1">
    <source>
        <dbReference type="ARBA" id="ARBA00022676"/>
    </source>
</evidence>
<dbReference type="GO" id="GO:0017061">
    <property type="term" value="F:S-methyl-5-thioadenosine phosphorylase activity"/>
    <property type="evidence" value="ECO:0007669"/>
    <property type="project" value="InterPro"/>
</dbReference>
<evidence type="ECO:0000256" key="3">
    <source>
        <dbReference type="HAMAP-Rule" id="MF_01963"/>
    </source>
</evidence>
<dbReference type="NCBIfam" id="TIGR01694">
    <property type="entry name" value="MTAP"/>
    <property type="match status" value="1"/>
</dbReference>
<accession>A0A4Q1R1W6</accession>
<comment type="caution">
    <text evidence="3">Lacks conserved residue(s) required for the propagation of feature annotation.</text>
</comment>
<evidence type="ECO:0000256" key="2">
    <source>
        <dbReference type="ARBA" id="ARBA00022679"/>
    </source>
</evidence>
<feature type="site" description="Important for substrate specificity" evidence="3">
    <location>
        <position position="222"/>
    </location>
</feature>
<feature type="site" description="Important for substrate specificity" evidence="3">
    <location>
        <position position="167"/>
    </location>
</feature>
<feature type="binding site" evidence="3">
    <location>
        <begin position="209"/>
        <end position="211"/>
    </location>
    <ligand>
        <name>substrate</name>
    </ligand>
</feature>
<dbReference type="UniPathway" id="UPA00606"/>
<sequence>MTDPQAEIGIIGGSGLYSLLEDSHEVYPDTPYGKAVAPLTIGELAGRRVAFLPRHGRHHQYAPHLINYRANMWSLQKAGVTQVIGVGAVGSLTPSVPPGSLVVPDQIVDRTTSRAQTYFDCPNVAHTPFADPYCPAGRRTALQAADKTGWPPVDGGTQVVIEGPRFSTRAESQWYAAQGWTIIGMTAHPEAVLARELGLCYTPLSLVTDLDAGIETGEGVTQEEVMQAFAGNLGRLRDVLDELVALMPGERDCGCALLKPGVL</sequence>
<feature type="domain" description="Nucleoside phosphorylase" evidence="4">
    <location>
        <begin position="7"/>
        <end position="244"/>
    </location>
</feature>
<dbReference type="PANTHER" id="PTHR42679">
    <property type="entry name" value="S-METHYL-5'-THIOADENOSINE PHOSPHORYLASE"/>
    <property type="match status" value="1"/>
</dbReference>
<dbReference type="GO" id="GO:0006166">
    <property type="term" value="P:purine ribonucleoside salvage"/>
    <property type="evidence" value="ECO:0007669"/>
    <property type="project" value="UniProtKB-UniRule"/>
</dbReference>
<dbReference type="EMBL" id="SDIF01000056">
    <property type="protein sequence ID" value="RXS65129.1"/>
    <property type="molecule type" value="Genomic_DNA"/>
</dbReference>
<dbReference type="Gene3D" id="3.40.50.1580">
    <property type="entry name" value="Nucleoside phosphorylase domain"/>
    <property type="match status" value="1"/>
</dbReference>